<evidence type="ECO:0000256" key="2">
    <source>
        <dbReference type="ARBA" id="ARBA00022692"/>
    </source>
</evidence>
<keyword evidence="4" id="KW-0472">Membrane</keyword>
<evidence type="ECO:0000313" key="8">
    <source>
        <dbReference type="Proteomes" id="UP000275232"/>
    </source>
</evidence>
<organism evidence="7 8">
    <name type="scientific">Aurantiacibacter spongiae</name>
    <dbReference type="NCBI Taxonomy" id="2488860"/>
    <lineage>
        <taxon>Bacteria</taxon>
        <taxon>Pseudomonadati</taxon>
        <taxon>Pseudomonadota</taxon>
        <taxon>Alphaproteobacteria</taxon>
        <taxon>Sphingomonadales</taxon>
        <taxon>Erythrobacteraceae</taxon>
        <taxon>Aurantiacibacter</taxon>
    </lineage>
</organism>
<dbReference type="GO" id="GO:0055085">
    <property type="term" value="P:transmembrane transport"/>
    <property type="evidence" value="ECO:0007669"/>
    <property type="project" value="InterPro"/>
</dbReference>
<name>A0A3N5CY36_9SPHN</name>
<dbReference type="Gene3D" id="3.30.1150.10">
    <property type="match status" value="1"/>
</dbReference>
<dbReference type="PROSITE" id="PS52015">
    <property type="entry name" value="TONB_CTD"/>
    <property type="match status" value="1"/>
</dbReference>
<dbReference type="GO" id="GO:0016020">
    <property type="term" value="C:membrane"/>
    <property type="evidence" value="ECO:0007669"/>
    <property type="project" value="UniProtKB-SubCell"/>
</dbReference>
<reference evidence="7 8" key="1">
    <citation type="submission" date="2018-11" db="EMBL/GenBank/DDBJ databases">
        <title>Erythrobacter spongiae sp. nov., isolated from a marine sponge.</title>
        <authorList>
            <person name="Zhuang L."/>
            <person name="Luo L."/>
        </authorList>
    </citation>
    <scope>NUCLEOTIDE SEQUENCE [LARGE SCALE GENOMIC DNA]</scope>
    <source>
        <strain evidence="7 8">HN-E23</strain>
    </source>
</reference>
<evidence type="ECO:0000259" key="6">
    <source>
        <dbReference type="PROSITE" id="PS52015"/>
    </source>
</evidence>
<evidence type="ECO:0000256" key="3">
    <source>
        <dbReference type="ARBA" id="ARBA00022989"/>
    </source>
</evidence>
<keyword evidence="8" id="KW-1185">Reference proteome</keyword>
<evidence type="ECO:0000313" key="7">
    <source>
        <dbReference type="EMBL" id="RPF72560.1"/>
    </source>
</evidence>
<evidence type="ECO:0000256" key="4">
    <source>
        <dbReference type="ARBA" id="ARBA00023136"/>
    </source>
</evidence>
<comment type="subcellular location">
    <subcellularLocation>
        <location evidence="1">Membrane</location>
        <topology evidence="1">Single-pass membrane protein</topology>
    </subcellularLocation>
</comment>
<dbReference type="Proteomes" id="UP000275232">
    <property type="component" value="Unassembled WGS sequence"/>
</dbReference>
<evidence type="ECO:0000256" key="1">
    <source>
        <dbReference type="ARBA" id="ARBA00004167"/>
    </source>
</evidence>
<gene>
    <name evidence="7" type="ORF">EG799_13685</name>
</gene>
<feature type="domain" description="TonB C-terminal" evidence="6">
    <location>
        <begin position="38"/>
        <end position="136"/>
    </location>
</feature>
<dbReference type="OrthoDB" id="7585155at2"/>
<keyword evidence="3" id="KW-1133">Transmembrane helix</keyword>
<dbReference type="Pfam" id="PF03544">
    <property type="entry name" value="TonB_C"/>
    <property type="match status" value="1"/>
</dbReference>
<dbReference type="NCBIfam" id="TIGR01352">
    <property type="entry name" value="tonB_Cterm"/>
    <property type="match status" value="1"/>
</dbReference>
<dbReference type="EMBL" id="RPFZ01000001">
    <property type="protein sequence ID" value="RPF72560.1"/>
    <property type="molecule type" value="Genomic_DNA"/>
</dbReference>
<comment type="caution">
    <text evidence="7">The sequence shown here is derived from an EMBL/GenBank/DDBJ whole genome shotgun (WGS) entry which is preliminary data.</text>
</comment>
<dbReference type="AlphaFoldDB" id="A0A3N5CY36"/>
<dbReference type="SUPFAM" id="SSF74653">
    <property type="entry name" value="TolA/TonB C-terminal domain"/>
    <property type="match status" value="1"/>
</dbReference>
<dbReference type="RefSeq" id="WP_123882402.1">
    <property type="nucleotide sequence ID" value="NZ_RPFZ01000001.1"/>
</dbReference>
<feature type="chain" id="PRO_5018167988" evidence="5">
    <location>
        <begin position="28"/>
        <end position="209"/>
    </location>
</feature>
<feature type="signal peptide" evidence="5">
    <location>
        <begin position="1"/>
        <end position="27"/>
    </location>
</feature>
<protein>
    <submittedName>
        <fullName evidence="7">TonB family protein</fullName>
    </submittedName>
</protein>
<evidence type="ECO:0000256" key="5">
    <source>
        <dbReference type="SAM" id="SignalP"/>
    </source>
</evidence>
<proteinExistence type="predicted"/>
<dbReference type="InterPro" id="IPR037682">
    <property type="entry name" value="TonB_C"/>
</dbReference>
<keyword evidence="2" id="KW-0812">Transmembrane</keyword>
<dbReference type="InterPro" id="IPR006260">
    <property type="entry name" value="TonB/TolA_C"/>
</dbReference>
<sequence length="209" mass="22829">MTALLSSRLRAAILVMASLAASLPAPAAAQQPARANSARPIGSPAEWLDPEDYPQQAILESAEGVTEARLEIDADGLVRKCTVTSSSGFAVLDETACLRLRQRGVFEPARNAAGERIGGSWSTRVVWQMPEDKRMPFPGRARVEFVMDIDADGNIADCEIVSMELPRGAPAESPCAAPQQYFPFEDAQGNRVAKRVRFRFETTYEDFQP</sequence>
<keyword evidence="5" id="KW-0732">Signal</keyword>
<accession>A0A3N5CY36</accession>